<sequence>MTFMNKLPTVISCCFCCFLRAGTVMISIFSFIVGLLFAPNANNVRGFWDMDPVLSNYSQATETAVQMILGVISIILCIASIMLLIGACCNMPILIEVYQWSAMVYTSIVVILFFILAMFCFFAHSNCFLAGCVLVALIFCFILFTAYFIIVVNSLRMSLKYLASDEFSVIA</sequence>
<evidence type="ECO:0000313" key="1">
    <source>
        <dbReference type="EMBL" id="KAJ0170942.1"/>
    </source>
</evidence>
<reference evidence="1 2" key="1">
    <citation type="journal article" date="2021" name="Front. Genet.">
        <title>Chromosome-Level Genome Assembly Reveals Significant Gene Expansion in the Toll and IMD Signaling Pathways of Dendrolimus kikuchii.</title>
        <authorList>
            <person name="Zhou J."/>
            <person name="Wu P."/>
            <person name="Xiong Z."/>
            <person name="Liu N."/>
            <person name="Zhao N."/>
            <person name="Ji M."/>
            <person name="Qiu Y."/>
            <person name="Yang B."/>
        </authorList>
    </citation>
    <scope>NUCLEOTIDE SEQUENCE [LARGE SCALE GENOMIC DNA]</scope>
    <source>
        <strain evidence="1">Ann1</strain>
    </source>
</reference>
<proteinExistence type="predicted"/>
<organism evidence="1 2">
    <name type="scientific">Dendrolimus kikuchii</name>
    <dbReference type="NCBI Taxonomy" id="765133"/>
    <lineage>
        <taxon>Eukaryota</taxon>
        <taxon>Metazoa</taxon>
        <taxon>Ecdysozoa</taxon>
        <taxon>Arthropoda</taxon>
        <taxon>Hexapoda</taxon>
        <taxon>Insecta</taxon>
        <taxon>Pterygota</taxon>
        <taxon>Neoptera</taxon>
        <taxon>Endopterygota</taxon>
        <taxon>Lepidoptera</taxon>
        <taxon>Glossata</taxon>
        <taxon>Ditrysia</taxon>
        <taxon>Bombycoidea</taxon>
        <taxon>Lasiocampidae</taxon>
        <taxon>Dendrolimus</taxon>
    </lineage>
</organism>
<dbReference type="EMBL" id="CM034412">
    <property type="protein sequence ID" value="KAJ0170942.1"/>
    <property type="molecule type" value="Genomic_DNA"/>
</dbReference>
<protein>
    <submittedName>
        <fullName evidence="1">Uncharacterized protein</fullName>
    </submittedName>
</protein>
<accession>A0ACC1CH94</accession>
<comment type="caution">
    <text evidence="1">The sequence shown here is derived from an EMBL/GenBank/DDBJ whole genome shotgun (WGS) entry which is preliminary data.</text>
</comment>
<dbReference type="Proteomes" id="UP000824533">
    <property type="component" value="Linkage Group LG26"/>
</dbReference>
<name>A0ACC1CH94_9NEOP</name>
<evidence type="ECO:0000313" key="2">
    <source>
        <dbReference type="Proteomes" id="UP000824533"/>
    </source>
</evidence>
<gene>
    <name evidence="1" type="ORF">K1T71_013714</name>
</gene>
<keyword evidence="2" id="KW-1185">Reference proteome</keyword>